<accession>X5DLU0</accession>
<dbReference type="Proteomes" id="UP000023772">
    <property type="component" value="Chromosome"/>
</dbReference>
<dbReference type="KEGG" id="dori:FH5T_03500"/>
<keyword evidence="4" id="KW-1185">Reference proteome</keyword>
<dbReference type="AlphaFoldDB" id="X5DLU0"/>
<dbReference type="STRING" id="1168034.FH5T_03500"/>
<feature type="transmembrane region" description="Helical" evidence="1">
    <location>
        <begin position="79"/>
        <end position="104"/>
    </location>
</feature>
<evidence type="ECO:0000256" key="1">
    <source>
        <dbReference type="SAM" id="Phobius"/>
    </source>
</evidence>
<name>X5DLU0_9BACT</name>
<reference evidence="3 5" key="2">
    <citation type="submission" date="2016-10" db="EMBL/GenBank/DDBJ databases">
        <authorList>
            <person name="de Groot N.N."/>
        </authorList>
    </citation>
    <scope>NUCLEOTIDE SEQUENCE [LARGE SCALE GENOMIC DNA]</scope>
    <source>
        <strain evidence="3 5">DSM 25947</strain>
    </source>
</reference>
<keyword evidence="1" id="KW-1133">Transmembrane helix</keyword>
<protein>
    <submittedName>
        <fullName evidence="3">Uncharacterized protein</fullName>
    </submittedName>
</protein>
<proteinExistence type="predicted"/>
<evidence type="ECO:0000313" key="3">
    <source>
        <dbReference type="EMBL" id="SET52726.1"/>
    </source>
</evidence>
<dbReference type="EMBL" id="FOHT01000015">
    <property type="protein sequence ID" value="SET52726.1"/>
    <property type="molecule type" value="Genomic_DNA"/>
</dbReference>
<gene>
    <name evidence="2" type="ORF">FH5T_03500</name>
    <name evidence="3" type="ORF">SAMN05444285_11571</name>
</gene>
<evidence type="ECO:0000313" key="2">
    <source>
        <dbReference type="EMBL" id="AHW61537.1"/>
    </source>
</evidence>
<keyword evidence="1" id="KW-0472">Membrane</keyword>
<dbReference type="HOGENOM" id="CLU_2034356_0_0_10"/>
<dbReference type="RefSeq" id="WP_038555722.1">
    <property type="nucleotide sequence ID" value="NZ_FOHT01000015.1"/>
</dbReference>
<sequence>MYNENRNFDTDKLLKEAFTSEPEFKLSENFTDDLVKKVEQHFAWQQYLREFAIYLAVILGIMLVTAVLAFVWFDVTVSGWMAFFTQNASLVVGINLLGVFVLFADRVLLRYFMYRAASNAA</sequence>
<organism evidence="3 5">
    <name type="scientific">Draconibacterium orientale</name>
    <dbReference type="NCBI Taxonomy" id="1168034"/>
    <lineage>
        <taxon>Bacteria</taxon>
        <taxon>Pseudomonadati</taxon>
        <taxon>Bacteroidota</taxon>
        <taxon>Bacteroidia</taxon>
        <taxon>Marinilabiliales</taxon>
        <taxon>Prolixibacteraceae</taxon>
        <taxon>Draconibacterium</taxon>
    </lineage>
</organism>
<evidence type="ECO:0000313" key="5">
    <source>
        <dbReference type="Proteomes" id="UP000181981"/>
    </source>
</evidence>
<dbReference type="Proteomes" id="UP000181981">
    <property type="component" value="Unassembled WGS sequence"/>
</dbReference>
<evidence type="ECO:0000313" key="4">
    <source>
        <dbReference type="Proteomes" id="UP000023772"/>
    </source>
</evidence>
<reference evidence="2 4" key="1">
    <citation type="submission" date="2014-03" db="EMBL/GenBank/DDBJ databases">
        <title>Complete genome sequence of a deeply braunched marine Bacteroidia bacterium Draconibacterium orientale type strain FH5T.</title>
        <authorList>
            <person name="Li X."/>
            <person name="Wang X."/>
            <person name="Xie Z."/>
            <person name="Du Z."/>
            <person name="Chen G."/>
        </authorList>
    </citation>
    <scope>NUCLEOTIDE SEQUENCE [LARGE SCALE GENOMIC DNA]</scope>
    <source>
        <strain evidence="2 4">FH5</strain>
    </source>
</reference>
<dbReference type="EMBL" id="CP007451">
    <property type="protein sequence ID" value="AHW61537.1"/>
    <property type="molecule type" value="Genomic_DNA"/>
</dbReference>
<keyword evidence="1" id="KW-0812">Transmembrane</keyword>
<feature type="transmembrane region" description="Helical" evidence="1">
    <location>
        <begin position="51"/>
        <end position="73"/>
    </location>
</feature>
<dbReference type="OrthoDB" id="1122570at2"/>